<accession>A0A3D8PUP6</accession>
<keyword evidence="1" id="KW-0472">Membrane</keyword>
<dbReference type="AlphaFoldDB" id="A0A3D8PUP6"/>
<dbReference type="RefSeq" id="WP_115749073.1">
    <property type="nucleotide sequence ID" value="NZ_PIOD01000006.1"/>
</dbReference>
<sequence length="185" mass="21323">MKEKNIIGSILYYLGITIIIIGTITAIINSYQLSYEMGGYGGEEYKFFWSQFLYLFSSAFFNGLILIGISEVIRLLDSINRKEPPTIITAGEQMKNNEGIQVFSNDKPEVWKISAAEEEKIYELYADKAILEITPYITKGYCIVKLQDYDGPLKPFVKVLDLNGIHPEEVQNLDRRKQIIEWYNK</sequence>
<evidence type="ECO:0000313" key="3">
    <source>
        <dbReference type="Proteomes" id="UP000256520"/>
    </source>
</evidence>
<keyword evidence="3" id="KW-1185">Reference proteome</keyword>
<keyword evidence="1" id="KW-0812">Transmembrane</keyword>
<organism evidence="2 3">
    <name type="scientific">Oceanobacillus chungangensis</name>
    <dbReference type="NCBI Taxonomy" id="1229152"/>
    <lineage>
        <taxon>Bacteria</taxon>
        <taxon>Bacillati</taxon>
        <taxon>Bacillota</taxon>
        <taxon>Bacilli</taxon>
        <taxon>Bacillales</taxon>
        <taxon>Bacillaceae</taxon>
        <taxon>Oceanobacillus</taxon>
    </lineage>
</organism>
<dbReference type="EMBL" id="PIOD01000006">
    <property type="protein sequence ID" value="RDW19724.1"/>
    <property type="molecule type" value="Genomic_DNA"/>
</dbReference>
<protein>
    <submittedName>
        <fullName evidence="2">Uncharacterized protein</fullName>
    </submittedName>
</protein>
<keyword evidence="1" id="KW-1133">Transmembrane helix</keyword>
<name>A0A3D8PUP6_9BACI</name>
<evidence type="ECO:0000256" key="1">
    <source>
        <dbReference type="SAM" id="Phobius"/>
    </source>
</evidence>
<proteinExistence type="predicted"/>
<evidence type="ECO:0000313" key="2">
    <source>
        <dbReference type="EMBL" id="RDW19724.1"/>
    </source>
</evidence>
<reference evidence="3" key="1">
    <citation type="submission" date="2017-11" db="EMBL/GenBank/DDBJ databases">
        <authorList>
            <person name="Zhu W."/>
        </authorList>
    </citation>
    <scope>NUCLEOTIDE SEQUENCE [LARGE SCALE GENOMIC DNA]</scope>
    <source>
        <strain evidence="3">CAU 1051</strain>
    </source>
</reference>
<dbReference type="Proteomes" id="UP000256520">
    <property type="component" value="Unassembled WGS sequence"/>
</dbReference>
<gene>
    <name evidence="2" type="ORF">CWR45_06510</name>
</gene>
<feature type="transmembrane region" description="Helical" evidence="1">
    <location>
        <begin position="52"/>
        <end position="73"/>
    </location>
</feature>
<feature type="transmembrane region" description="Helical" evidence="1">
    <location>
        <begin position="12"/>
        <end position="32"/>
    </location>
</feature>
<comment type="caution">
    <text evidence="2">The sequence shown here is derived from an EMBL/GenBank/DDBJ whole genome shotgun (WGS) entry which is preliminary data.</text>
</comment>
<dbReference type="OrthoDB" id="2719693at2"/>